<protein>
    <recommendedName>
        <fullName evidence="3">AB hydrolase-1 domain-containing protein</fullName>
    </recommendedName>
</protein>
<dbReference type="OrthoDB" id="2152248at2759"/>
<dbReference type="InterPro" id="IPR029058">
    <property type="entry name" value="AB_hydrolase_fold"/>
</dbReference>
<gene>
    <name evidence="1" type="ORF">EMPG_12930</name>
</gene>
<accession>A0A0H1BRZ9</accession>
<dbReference type="Proteomes" id="UP000053573">
    <property type="component" value="Unassembled WGS sequence"/>
</dbReference>
<reference evidence="2" key="1">
    <citation type="journal article" date="2015" name="PLoS Genet.">
        <title>The dynamic genome and transcriptome of the human fungal pathogen Blastomyces and close relative Emmonsia.</title>
        <authorList>
            <person name="Munoz J.F."/>
            <person name="Gauthier G.M."/>
            <person name="Desjardins C.A."/>
            <person name="Gallo J.E."/>
            <person name="Holder J."/>
            <person name="Sullivan T.D."/>
            <person name="Marty A.J."/>
            <person name="Carmen J.C."/>
            <person name="Chen Z."/>
            <person name="Ding L."/>
            <person name="Gujja S."/>
            <person name="Magrini V."/>
            <person name="Misas E."/>
            <person name="Mitreva M."/>
            <person name="Priest M."/>
            <person name="Saif S."/>
            <person name="Whiston E.A."/>
            <person name="Young S."/>
            <person name="Zeng Q."/>
            <person name="Goldman W.E."/>
            <person name="Mardis E.R."/>
            <person name="Taylor J.W."/>
            <person name="McEwen J.G."/>
            <person name="Clay O.K."/>
            <person name="Klein B.S."/>
            <person name="Cuomo C.A."/>
        </authorList>
    </citation>
    <scope>NUCLEOTIDE SEQUENCE [LARGE SCALE GENOMIC DNA]</scope>
    <source>
        <strain evidence="2">UAMH 139</strain>
    </source>
</reference>
<comment type="caution">
    <text evidence="1">The sequence shown here is derived from an EMBL/GenBank/DDBJ whole genome shotgun (WGS) entry which is preliminary data.</text>
</comment>
<dbReference type="SUPFAM" id="SSF53474">
    <property type="entry name" value="alpha/beta-Hydrolases"/>
    <property type="match status" value="1"/>
</dbReference>
<dbReference type="EMBL" id="LDEV01001270">
    <property type="protein sequence ID" value="KLJ11926.1"/>
    <property type="molecule type" value="Genomic_DNA"/>
</dbReference>
<proteinExistence type="predicted"/>
<keyword evidence="2" id="KW-1185">Reference proteome</keyword>
<evidence type="ECO:0008006" key="3">
    <source>
        <dbReference type="Google" id="ProtNLM"/>
    </source>
</evidence>
<evidence type="ECO:0000313" key="1">
    <source>
        <dbReference type="EMBL" id="KLJ11926.1"/>
    </source>
</evidence>
<name>A0A0H1BRZ9_9EURO</name>
<sequence length="367" mass="39955">MASPIDPMVKTYASPAPQVSKKVLPIAGIRCAVYGLDELPAHAREVACLYLMHPRLSTADSMEGSACHAIADWNSRLRDGRVSANQGNKGLIAVAFDQRNHGSRLVDKLSNGAWREGNPKHAQDMFATFQGTARDVSLLIDFMDAYAFPDSSRKITTNLALGVSLGGHAAWSCVLHEPRITNAVIIIGTPDYTSLMTERAKLSKLSAWKDSTPPGSQFLGSESFPQSLMDTIRKYDPARFFLSQMTHPAVAEPILHGPLPEPTDHEKKAIGPLITRCLQGKKILLISGGKDKLVPYARGEPFLTWLKKAISPGGWYADGAVTLEDLICEEAGHEVTPPMMEQAIRFIGESLAEGAENTQPKVRTSKI</sequence>
<dbReference type="PANTHER" id="PTHR47381:SF3">
    <property type="entry name" value="ALPHA_BETA-HYDROLASES SUPERFAMILY PROTEIN"/>
    <property type="match status" value="1"/>
</dbReference>
<dbReference type="AlphaFoldDB" id="A0A0H1BRZ9"/>
<dbReference type="Gene3D" id="3.40.50.1820">
    <property type="entry name" value="alpha/beta hydrolase"/>
    <property type="match status" value="1"/>
</dbReference>
<evidence type="ECO:0000313" key="2">
    <source>
        <dbReference type="Proteomes" id="UP000053573"/>
    </source>
</evidence>
<dbReference type="PANTHER" id="PTHR47381">
    <property type="entry name" value="ALPHA/BETA-HYDROLASES SUPERFAMILY PROTEIN"/>
    <property type="match status" value="1"/>
</dbReference>
<organism evidence="1 2">
    <name type="scientific">Blastomyces silverae</name>
    <dbReference type="NCBI Taxonomy" id="2060906"/>
    <lineage>
        <taxon>Eukaryota</taxon>
        <taxon>Fungi</taxon>
        <taxon>Dikarya</taxon>
        <taxon>Ascomycota</taxon>
        <taxon>Pezizomycotina</taxon>
        <taxon>Eurotiomycetes</taxon>
        <taxon>Eurotiomycetidae</taxon>
        <taxon>Onygenales</taxon>
        <taxon>Ajellomycetaceae</taxon>
        <taxon>Blastomyces</taxon>
    </lineage>
</organism>
<dbReference type="STRING" id="2060906.A0A0H1BRZ9"/>